<dbReference type="PANTHER" id="PTHR43512:SF4">
    <property type="entry name" value="TRANSLATION FACTOR GUF1 HOMOLOG, CHLOROPLASTIC"/>
    <property type="match status" value="1"/>
</dbReference>
<dbReference type="NCBIfam" id="TIGR01393">
    <property type="entry name" value="lepA"/>
    <property type="match status" value="1"/>
</dbReference>
<feature type="binding site" evidence="12">
    <location>
        <begin position="147"/>
        <end position="150"/>
    </location>
    <ligand>
        <name>GTP</name>
        <dbReference type="ChEBI" id="CHEBI:37565"/>
    </ligand>
</feature>
<dbReference type="GO" id="GO:0003924">
    <property type="term" value="F:GTPase activity"/>
    <property type="evidence" value="ECO:0007669"/>
    <property type="project" value="UniProtKB-UniRule"/>
</dbReference>
<evidence type="ECO:0000256" key="4">
    <source>
        <dbReference type="ARBA" id="ARBA00022801"/>
    </source>
</evidence>
<comment type="function">
    <text evidence="9 12">Required for accurate and efficient protein synthesis under certain stress conditions. May act as a fidelity factor of the translation reaction, by catalyzing a one-codon backward translocation of tRNAs on improperly translocated ribosomes. Back-translocation proceeds from a post-translocation (POST) complex to a pre-translocation (PRE) complex, thus giving elongation factor G a second chance to translocate the tRNAs correctly. Binds to ribosomes in a GTP-dependent manner.</text>
</comment>
<dbReference type="FunFam" id="3.30.70.870:FF:000004">
    <property type="entry name" value="Translation factor GUF1, mitochondrial"/>
    <property type="match status" value="1"/>
</dbReference>
<keyword evidence="3 12" id="KW-0547">Nucleotide-binding</keyword>
<dbReference type="InterPro" id="IPR035647">
    <property type="entry name" value="EFG_III/V"/>
</dbReference>
<keyword evidence="4 12" id="KW-0378">Hydrolase</keyword>
<keyword evidence="14" id="KW-0251">Elongation factor</keyword>
<dbReference type="OrthoDB" id="9801472at2"/>
<dbReference type="PANTHER" id="PTHR43512">
    <property type="entry name" value="TRANSLATION FACTOR GUF1-RELATED"/>
    <property type="match status" value="1"/>
</dbReference>
<dbReference type="CDD" id="cd03709">
    <property type="entry name" value="lepA_C"/>
    <property type="match status" value="1"/>
</dbReference>
<dbReference type="PROSITE" id="PS51722">
    <property type="entry name" value="G_TR_2"/>
    <property type="match status" value="1"/>
</dbReference>
<dbReference type="CDD" id="cd01890">
    <property type="entry name" value="LepA"/>
    <property type="match status" value="1"/>
</dbReference>
<sequence>MAEKFAETTFTDPSRIRNFCIIAHIDHGKSTLADRILQLSNVVDARDMRDQYLDNMDIERERGITIKAQNVRLPWIPRSGEHEGQQIVMQMIDTPGHVDFTYEVSRALEACEGAILLVDAAQGIEAQTLANLYLAMENDLEIIPVLNKIDLPAADPDKYALEIANIVGCEPEDVLRVSGKTGMGVPELLDKVVELIPAPTSEFEEDAPARAMIFDSVYDTYRGVVTYIRMMDGKLIPRQKIKMMSTGAAHELLEIGIVSPTPKKCEGLGPGEVGYLITGVKDVRQSKVGDTVTWANHGAEEALRGYAEPTPMVYSGLFPISQADFPDLRDALEKLQLNDASLTYEPETSVALGFGFRCGFLGLLHMEITRDRLEREFGLDLISTAPSVNYRVVDEAGKEFRVHNPADWPGGKLREVYEPIVKVTIIVPSEFVGSTMELCQTKRGQMGGMDYLSEDRVELRYTMPLGEIIFDFFDMLKSRTKGYASLNYEEAGEQTADLVKVDILLQGEPVDAFSAIVHRDNAQWYGNKMTVKLKELIPRQQFEVPIQAAIGSKIIARENIRALRKDVLAKCYGGDISRKRKLLEKQKAGKKRMKNIGSVEVPQEAFVAALSTDEA</sequence>
<dbReference type="InterPro" id="IPR009000">
    <property type="entry name" value="Transl_B-barrel_sf"/>
</dbReference>
<dbReference type="FunFam" id="3.40.50.300:FF:000078">
    <property type="entry name" value="Elongation factor 4"/>
    <property type="match status" value="1"/>
</dbReference>
<dbReference type="InterPro" id="IPR013842">
    <property type="entry name" value="LepA_CTD"/>
</dbReference>
<dbReference type="AlphaFoldDB" id="A0A172QV96"/>
<dbReference type="Gene3D" id="3.40.50.300">
    <property type="entry name" value="P-loop containing nucleotide triphosphate hydrolases"/>
    <property type="match status" value="1"/>
</dbReference>
<comment type="subcellular location">
    <subcellularLocation>
        <location evidence="12">Cell membrane</location>
        <topology evidence="12">Peripheral membrane protein</topology>
        <orientation evidence="12">Cytoplasmic side</orientation>
    </subcellularLocation>
</comment>
<dbReference type="InterPro" id="IPR038363">
    <property type="entry name" value="LepA_C_sf"/>
</dbReference>
<dbReference type="InterPro" id="IPR031157">
    <property type="entry name" value="G_TR_CS"/>
</dbReference>
<dbReference type="InterPro" id="IPR027417">
    <property type="entry name" value="P-loop_NTPase"/>
</dbReference>
<keyword evidence="6 12" id="KW-0342">GTP-binding</keyword>
<evidence type="ECO:0000256" key="11">
    <source>
        <dbReference type="ARBA" id="ARBA00066744"/>
    </source>
</evidence>
<evidence type="ECO:0000313" key="14">
    <source>
        <dbReference type="EMBL" id="ANE04571.1"/>
    </source>
</evidence>
<dbReference type="Gene3D" id="3.30.70.2570">
    <property type="entry name" value="Elongation factor 4, C-terminal domain"/>
    <property type="match status" value="1"/>
</dbReference>
<dbReference type="PROSITE" id="PS00301">
    <property type="entry name" value="G_TR_1"/>
    <property type="match status" value="1"/>
</dbReference>
<dbReference type="EC" id="3.6.5.n1" evidence="11 12"/>
<dbReference type="HAMAP" id="MF_00071">
    <property type="entry name" value="LepA"/>
    <property type="match status" value="1"/>
</dbReference>
<keyword evidence="5 12" id="KW-0648">Protein biosynthesis</keyword>
<dbReference type="GO" id="GO:0003746">
    <property type="term" value="F:translation elongation factor activity"/>
    <property type="evidence" value="ECO:0007669"/>
    <property type="project" value="UniProtKB-UniRule"/>
</dbReference>
<comment type="catalytic activity">
    <reaction evidence="8 12">
        <text>GTP + H2O = GDP + phosphate + H(+)</text>
        <dbReference type="Rhea" id="RHEA:19669"/>
        <dbReference type="ChEBI" id="CHEBI:15377"/>
        <dbReference type="ChEBI" id="CHEBI:15378"/>
        <dbReference type="ChEBI" id="CHEBI:37565"/>
        <dbReference type="ChEBI" id="CHEBI:43474"/>
        <dbReference type="ChEBI" id="CHEBI:58189"/>
        <dbReference type="EC" id="3.6.5.n1"/>
    </reaction>
</comment>
<dbReference type="GO" id="GO:0005525">
    <property type="term" value="F:GTP binding"/>
    <property type="evidence" value="ECO:0007669"/>
    <property type="project" value="UniProtKB-UniRule"/>
</dbReference>
<evidence type="ECO:0000256" key="2">
    <source>
        <dbReference type="ARBA" id="ARBA00022475"/>
    </source>
</evidence>
<dbReference type="FunFam" id="3.30.70.240:FF:000007">
    <property type="entry name" value="Translation factor GUF1, mitochondrial"/>
    <property type="match status" value="1"/>
</dbReference>
<dbReference type="FunFam" id="2.40.30.10:FF:000015">
    <property type="entry name" value="Translation factor GUF1, mitochondrial"/>
    <property type="match status" value="1"/>
</dbReference>
<dbReference type="KEGG" id="ccjz:ccrud_10400"/>
<dbReference type="InterPro" id="IPR000640">
    <property type="entry name" value="EFG_V-like"/>
</dbReference>
<dbReference type="GO" id="GO:0043022">
    <property type="term" value="F:ribosome binding"/>
    <property type="evidence" value="ECO:0007669"/>
    <property type="project" value="UniProtKB-UniRule"/>
</dbReference>
<dbReference type="CDD" id="cd03699">
    <property type="entry name" value="EF4_II"/>
    <property type="match status" value="1"/>
</dbReference>
<dbReference type="SUPFAM" id="SSF50447">
    <property type="entry name" value="Translation proteins"/>
    <property type="match status" value="1"/>
</dbReference>
<dbReference type="STRING" id="1652495.ccrud_10400"/>
<dbReference type="Pfam" id="PF06421">
    <property type="entry name" value="LepA_C"/>
    <property type="match status" value="1"/>
</dbReference>
<dbReference type="CDD" id="cd16260">
    <property type="entry name" value="EF4_III"/>
    <property type="match status" value="1"/>
</dbReference>
<dbReference type="InterPro" id="IPR004161">
    <property type="entry name" value="EFTu-like_2"/>
</dbReference>
<dbReference type="SUPFAM" id="SSF52540">
    <property type="entry name" value="P-loop containing nucleoside triphosphate hydrolases"/>
    <property type="match status" value="1"/>
</dbReference>
<keyword evidence="2 12" id="KW-1003">Cell membrane</keyword>
<feature type="domain" description="Tr-type G" evidence="13">
    <location>
        <begin position="14"/>
        <end position="200"/>
    </location>
</feature>
<evidence type="ECO:0000256" key="7">
    <source>
        <dbReference type="ARBA" id="ARBA00023136"/>
    </source>
</evidence>
<evidence type="ECO:0000256" key="10">
    <source>
        <dbReference type="ARBA" id="ARBA00061052"/>
    </source>
</evidence>
<dbReference type="PRINTS" id="PR00315">
    <property type="entry name" value="ELONGATNFCT"/>
</dbReference>
<keyword evidence="7 12" id="KW-0472">Membrane</keyword>
<dbReference type="Pfam" id="PF00009">
    <property type="entry name" value="GTP_EFTU"/>
    <property type="match status" value="1"/>
</dbReference>
<evidence type="ECO:0000256" key="8">
    <source>
        <dbReference type="ARBA" id="ARBA00050293"/>
    </source>
</evidence>
<dbReference type="InterPro" id="IPR005225">
    <property type="entry name" value="Small_GTP-bd"/>
</dbReference>
<name>A0A172QV96_9CORY</name>
<evidence type="ECO:0000313" key="15">
    <source>
        <dbReference type="Proteomes" id="UP000076929"/>
    </source>
</evidence>
<dbReference type="InterPro" id="IPR000795">
    <property type="entry name" value="T_Tr_GTP-bd_dom"/>
</dbReference>
<dbReference type="Pfam" id="PF00679">
    <property type="entry name" value="EFG_C"/>
    <property type="match status" value="1"/>
</dbReference>
<dbReference type="Gene3D" id="3.30.70.240">
    <property type="match status" value="1"/>
</dbReference>
<dbReference type="FunFam" id="3.30.70.2570:FF:000001">
    <property type="entry name" value="Translation factor GUF1, mitochondrial"/>
    <property type="match status" value="1"/>
</dbReference>
<evidence type="ECO:0000259" key="13">
    <source>
        <dbReference type="PROSITE" id="PS51722"/>
    </source>
</evidence>
<evidence type="ECO:0000256" key="1">
    <source>
        <dbReference type="ARBA" id="ARBA00005454"/>
    </source>
</evidence>
<dbReference type="Proteomes" id="UP000076929">
    <property type="component" value="Chromosome"/>
</dbReference>
<dbReference type="GO" id="GO:0045727">
    <property type="term" value="P:positive regulation of translation"/>
    <property type="evidence" value="ECO:0007669"/>
    <property type="project" value="UniProtKB-UniRule"/>
</dbReference>
<gene>
    <name evidence="12" type="primary">lepA</name>
    <name evidence="14" type="ORF">ccrud_10400</name>
</gene>
<comment type="similarity">
    <text evidence="1 12">Belongs to the TRAFAC class translation factor GTPase superfamily. Classic translation factor GTPase family. LepA subfamily.</text>
</comment>
<dbReference type="NCBIfam" id="TIGR00231">
    <property type="entry name" value="small_GTP"/>
    <property type="match status" value="1"/>
</dbReference>
<dbReference type="Pfam" id="PF03144">
    <property type="entry name" value="GTP_EFTU_D2"/>
    <property type="match status" value="1"/>
</dbReference>
<evidence type="ECO:0000256" key="5">
    <source>
        <dbReference type="ARBA" id="ARBA00022917"/>
    </source>
</evidence>
<keyword evidence="15" id="KW-1185">Reference proteome</keyword>
<accession>A0A172QV96</accession>
<protein>
    <recommendedName>
        <fullName evidence="11 12">Elongation factor 4</fullName>
        <shortName evidence="12">EF-4</shortName>
        <ecNumber evidence="11 12">3.6.5.n1</ecNumber>
    </recommendedName>
    <alternativeName>
        <fullName evidence="12">Ribosomal back-translocase LepA</fullName>
    </alternativeName>
</protein>
<dbReference type="SMART" id="SM00838">
    <property type="entry name" value="EFG_C"/>
    <property type="match status" value="1"/>
</dbReference>
<reference evidence="14 15" key="1">
    <citation type="submission" date="2016-05" db="EMBL/GenBank/DDBJ databases">
        <title>Complete genome sequence of Corynebacterium crudilactis, a new Corynebacterium species isolated from raw cow's milk.</title>
        <authorList>
            <person name="Christian R."/>
            <person name="Zimmermann J."/>
            <person name="Lipski A."/>
            <person name="Kalinowski J."/>
        </authorList>
    </citation>
    <scope>NUCLEOTIDE SEQUENCE [LARGE SCALE GENOMIC DNA]</scope>
    <source>
        <strain evidence="14 15">JZ16</strain>
    </source>
</reference>
<dbReference type="SUPFAM" id="SSF54980">
    <property type="entry name" value="EF-G C-terminal domain-like"/>
    <property type="match status" value="2"/>
</dbReference>
<dbReference type="EMBL" id="CP015622">
    <property type="protein sequence ID" value="ANE04571.1"/>
    <property type="molecule type" value="Genomic_DNA"/>
</dbReference>
<evidence type="ECO:0000256" key="12">
    <source>
        <dbReference type="HAMAP-Rule" id="MF_00071"/>
    </source>
</evidence>
<comment type="similarity">
    <text evidence="10">Belongs to the GTP-binding elongation factor family. LepA subfamily.</text>
</comment>
<evidence type="ECO:0000256" key="6">
    <source>
        <dbReference type="ARBA" id="ARBA00023134"/>
    </source>
</evidence>
<proteinExistence type="inferred from homology"/>
<organism evidence="14 15">
    <name type="scientific">Corynebacterium crudilactis</name>
    <dbReference type="NCBI Taxonomy" id="1652495"/>
    <lineage>
        <taxon>Bacteria</taxon>
        <taxon>Bacillati</taxon>
        <taxon>Actinomycetota</taxon>
        <taxon>Actinomycetes</taxon>
        <taxon>Mycobacteriales</taxon>
        <taxon>Corynebacteriaceae</taxon>
        <taxon>Corynebacterium</taxon>
    </lineage>
</organism>
<dbReference type="Gene3D" id="2.40.30.10">
    <property type="entry name" value="Translation factors"/>
    <property type="match status" value="1"/>
</dbReference>
<evidence type="ECO:0000256" key="3">
    <source>
        <dbReference type="ARBA" id="ARBA00022741"/>
    </source>
</evidence>
<dbReference type="InterPro" id="IPR006297">
    <property type="entry name" value="EF-4"/>
</dbReference>
<dbReference type="InterPro" id="IPR035654">
    <property type="entry name" value="LepA_IV"/>
</dbReference>
<evidence type="ECO:0000256" key="9">
    <source>
        <dbReference type="ARBA" id="ARBA00057626"/>
    </source>
</evidence>
<feature type="binding site" evidence="12">
    <location>
        <begin position="26"/>
        <end position="31"/>
    </location>
    <ligand>
        <name>GTP</name>
        <dbReference type="ChEBI" id="CHEBI:37565"/>
    </ligand>
</feature>
<dbReference type="Gene3D" id="3.30.70.870">
    <property type="entry name" value="Elongation Factor G (Translational Gtpase), domain 3"/>
    <property type="match status" value="1"/>
</dbReference>
<dbReference type="GO" id="GO:0005886">
    <property type="term" value="C:plasma membrane"/>
    <property type="evidence" value="ECO:0007669"/>
    <property type="project" value="UniProtKB-SubCell"/>
</dbReference>
<dbReference type="RefSeq" id="WP_066567210.1">
    <property type="nucleotide sequence ID" value="NZ_CP015622.1"/>
</dbReference>